<proteinExistence type="predicted"/>
<geneLocation type="plasmid" evidence="1 2">
    <name>AZO_p1</name>
</geneLocation>
<evidence type="ECO:0008006" key="3">
    <source>
        <dbReference type="Google" id="ProtNLM"/>
    </source>
</evidence>
<dbReference type="AlphaFoldDB" id="G7ZB65"/>
<dbReference type="KEGG" id="ali:AZOLI_p10158"/>
<dbReference type="EMBL" id="FQ311869">
    <property type="protein sequence ID" value="CBS88462.1"/>
    <property type="molecule type" value="Genomic_DNA"/>
</dbReference>
<keyword evidence="1" id="KW-0614">Plasmid</keyword>
<accession>G7ZB65</accession>
<name>G7ZB65_AZOL4</name>
<dbReference type="OrthoDB" id="69057at2"/>
<reference evidence="2" key="1">
    <citation type="journal article" date="2011" name="PLoS Genet.">
        <title>Azospirillum genomes reveal transition of bacteria from aquatic to terrestrial environments.</title>
        <authorList>
            <person name="Wisniewski-Dye F."/>
            <person name="Borziak K."/>
            <person name="Khalsa-Moyers G."/>
            <person name="Alexandre G."/>
            <person name="Sukharnikov L.O."/>
            <person name="Wuichet K."/>
            <person name="Hurst G.B."/>
            <person name="McDonald W.H."/>
            <person name="Robertson J.S."/>
            <person name="Barbe V."/>
            <person name="Calteau A."/>
            <person name="Rouy Z."/>
            <person name="Mangenot S."/>
            <person name="Prigent-Combaret C."/>
            <person name="Normand P."/>
            <person name="Boyer M."/>
            <person name="Siguier P."/>
            <person name="Dessaux Y."/>
            <person name="Elmerich C."/>
            <person name="Condemine G."/>
            <person name="Krishnen G."/>
            <person name="Kennedy I."/>
            <person name="Paterson A.H."/>
            <person name="Gonzalez V."/>
            <person name="Mavingui P."/>
            <person name="Zhulin I.B."/>
        </authorList>
    </citation>
    <scope>NUCLEOTIDE SEQUENCE [LARGE SCALE GENOMIC DNA]</scope>
    <source>
        <strain evidence="2">4B</strain>
    </source>
</reference>
<evidence type="ECO:0000313" key="1">
    <source>
        <dbReference type="EMBL" id="CBS88462.1"/>
    </source>
</evidence>
<keyword evidence="2" id="KW-1185">Reference proteome</keyword>
<dbReference type="Proteomes" id="UP000005667">
    <property type="component" value="Plasmid AZO_p1"/>
</dbReference>
<organism evidence="1 2">
    <name type="scientific">Azospirillum lipoferum (strain 4B)</name>
    <dbReference type="NCBI Taxonomy" id="862719"/>
    <lineage>
        <taxon>Bacteria</taxon>
        <taxon>Pseudomonadati</taxon>
        <taxon>Pseudomonadota</taxon>
        <taxon>Alphaproteobacteria</taxon>
        <taxon>Rhodospirillales</taxon>
        <taxon>Azospirillaceae</taxon>
        <taxon>Azospirillum</taxon>
    </lineage>
</organism>
<protein>
    <recommendedName>
        <fullName evidence="3">DUF1819 family protein</fullName>
    </recommendedName>
</protein>
<evidence type="ECO:0000313" key="2">
    <source>
        <dbReference type="Proteomes" id="UP000005667"/>
    </source>
</evidence>
<sequence>MLAELSTLLSIEPQPSDRAEYAELIIQDNRLGKQTAATRRLSYTRLGELYALDPTVPLFRILRRLWRLDETSRPLLALLAGLARDPLLLATAPAVLQLRPGEDLQRGAVRSALLNTSGDRLSAAVLDKVLRNTASSWTQSGHLIGRTFKRRQQVIATPITVAFALWIACQAGFSDTEAFQSGWVNTLDLEQPHALRLAGEARRLRLLDMDIAEQVVTLDFARLDGTFWER</sequence>
<gene>
    <name evidence="1" type="ordered locus">AZOLI_p10158</name>
</gene>
<dbReference type="HOGENOM" id="CLU_083027_0_0_5"/>